<reference evidence="2" key="1">
    <citation type="submission" date="2022-11" db="UniProtKB">
        <authorList>
            <consortium name="WormBaseParasite"/>
        </authorList>
    </citation>
    <scope>IDENTIFICATION</scope>
</reference>
<accession>A0A915IVU3</accession>
<name>A0A915IVU3_ROMCU</name>
<organism evidence="1 2">
    <name type="scientific">Romanomermis culicivorax</name>
    <name type="common">Nematode worm</name>
    <dbReference type="NCBI Taxonomy" id="13658"/>
    <lineage>
        <taxon>Eukaryota</taxon>
        <taxon>Metazoa</taxon>
        <taxon>Ecdysozoa</taxon>
        <taxon>Nematoda</taxon>
        <taxon>Enoplea</taxon>
        <taxon>Dorylaimia</taxon>
        <taxon>Mermithida</taxon>
        <taxon>Mermithoidea</taxon>
        <taxon>Mermithidae</taxon>
        <taxon>Romanomermis</taxon>
    </lineage>
</organism>
<sequence length="169" mass="19166">MATELNTLRITNADEFIHAYSSCESCVRVEWRRPINIFRVYFRPIKRSVDSTHLISVTPIIPTALGWDAPGWFMPLIITENCCAGLRYSARLAQAGSAEILSADFAPDHANFENFGVVFEGGKNFGDVLKRGKALFFDKFCPTNSAKYFLIFSEYSTDIHLHRPIFVTF</sequence>
<proteinExistence type="predicted"/>
<protein>
    <submittedName>
        <fullName evidence="2">Uncharacterized protein</fullName>
    </submittedName>
</protein>
<dbReference type="WBParaSite" id="nRc.2.0.1.t17520-RA">
    <property type="protein sequence ID" value="nRc.2.0.1.t17520-RA"/>
    <property type="gene ID" value="nRc.2.0.1.g17520"/>
</dbReference>
<evidence type="ECO:0000313" key="2">
    <source>
        <dbReference type="WBParaSite" id="nRc.2.0.1.t17520-RA"/>
    </source>
</evidence>
<dbReference type="AlphaFoldDB" id="A0A915IVU3"/>
<dbReference type="Proteomes" id="UP000887565">
    <property type="component" value="Unplaced"/>
</dbReference>
<keyword evidence="1" id="KW-1185">Reference proteome</keyword>
<evidence type="ECO:0000313" key="1">
    <source>
        <dbReference type="Proteomes" id="UP000887565"/>
    </source>
</evidence>